<gene>
    <name evidence="1" type="ORF">PHJA_001395500</name>
</gene>
<proteinExistence type="predicted"/>
<sequence length="56" mass="6425">MNWDFLIGPGNFGASGSFIMKRMSFNRMIQSSCRVEPCCNTSKIIFILIDLIIFFI</sequence>
<accession>A0A830C927</accession>
<protein>
    <submittedName>
        <fullName evidence="1">Protein ycf2</fullName>
    </submittedName>
</protein>
<keyword evidence="2" id="KW-1185">Reference proteome</keyword>
<evidence type="ECO:0000313" key="2">
    <source>
        <dbReference type="Proteomes" id="UP000653305"/>
    </source>
</evidence>
<organism evidence="1 2">
    <name type="scientific">Phtheirospermum japonicum</name>
    <dbReference type="NCBI Taxonomy" id="374723"/>
    <lineage>
        <taxon>Eukaryota</taxon>
        <taxon>Viridiplantae</taxon>
        <taxon>Streptophyta</taxon>
        <taxon>Embryophyta</taxon>
        <taxon>Tracheophyta</taxon>
        <taxon>Spermatophyta</taxon>
        <taxon>Magnoliopsida</taxon>
        <taxon>eudicotyledons</taxon>
        <taxon>Gunneridae</taxon>
        <taxon>Pentapetalae</taxon>
        <taxon>asterids</taxon>
        <taxon>lamiids</taxon>
        <taxon>Lamiales</taxon>
        <taxon>Orobanchaceae</taxon>
        <taxon>Orobanchaceae incertae sedis</taxon>
        <taxon>Phtheirospermum</taxon>
    </lineage>
</organism>
<evidence type="ECO:0000313" key="1">
    <source>
        <dbReference type="EMBL" id="GFP92513.1"/>
    </source>
</evidence>
<name>A0A830C927_9LAMI</name>
<dbReference type="EMBL" id="BMAC01000281">
    <property type="protein sequence ID" value="GFP92513.1"/>
    <property type="molecule type" value="Genomic_DNA"/>
</dbReference>
<comment type="caution">
    <text evidence="1">The sequence shown here is derived from an EMBL/GenBank/DDBJ whole genome shotgun (WGS) entry which is preliminary data.</text>
</comment>
<dbReference type="AlphaFoldDB" id="A0A830C927"/>
<reference evidence="1" key="1">
    <citation type="submission" date="2020-07" db="EMBL/GenBank/DDBJ databases">
        <title>Ethylene signaling mediates host invasion by parasitic plants.</title>
        <authorList>
            <person name="Yoshida S."/>
        </authorList>
    </citation>
    <scope>NUCLEOTIDE SEQUENCE</scope>
    <source>
        <strain evidence="1">Okayama</strain>
    </source>
</reference>
<dbReference type="OrthoDB" id="971727at2759"/>
<dbReference type="Proteomes" id="UP000653305">
    <property type="component" value="Unassembled WGS sequence"/>
</dbReference>